<dbReference type="InterPro" id="IPR006153">
    <property type="entry name" value="Cation/H_exchanger_TM"/>
</dbReference>
<keyword evidence="5 11" id="KW-0812">Transmembrane</keyword>
<proteinExistence type="inferred from homology"/>
<reference evidence="14" key="1">
    <citation type="journal article" date="2015" name="Genome Announc.">
        <title>Whole-Genome Sequences of 80 Environmental and Clinical Isolates of Burkholderia pseudomallei.</title>
        <authorList>
            <person name="Johnson S.L."/>
            <person name="Baker A.L."/>
            <person name="Chain P.S."/>
            <person name="Currie B.J."/>
            <person name="Daligault H.E."/>
            <person name="Davenport K.W."/>
            <person name="Davis C.B."/>
            <person name="Inglis T.J."/>
            <person name="Kaestli M."/>
            <person name="Koren S."/>
            <person name="Mayo M."/>
            <person name="Merritt A.J."/>
            <person name="Price E.P."/>
            <person name="Sarovich D.S."/>
            <person name="Warner J."/>
            <person name="Rosovitz M.J."/>
        </authorList>
    </citation>
    <scope>NUCLEOTIDE SEQUENCE [LARGE SCALE GENOMIC DNA]</scope>
    <source>
        <strain evidence="14">DSM 2030</strain>
    </source>
</reference>
<sequence length="378" mass="41245">MWLTYSWWLGLALIAGLIADWTGISISLIEILVGVIAGNYLGLQTNDWVNFLGGVGSIFLTFLAGAEVDPVVLKSKFKESVTIGLLAFIFPFAGAFAFTYFVAGWTLQASEIAGIALSTTSVAVVYAVMVESGLNESELGKIILAACFINDLGTVLMLGILFANYNKWMLLFIVVTAIITVLMPSVTRKFFKIYGNKVGQLEIKYLFFLVFLTGGLASMANSEAVLPAYILGLAVSGFFMKEKNLLFRMRAIAFAIFTPFYFLKAGLFVSIPGVISNILLIVVLLLIKIATKYIGVKPTTMIFKFSKREGMYTTLLMSTGLTFGTISAMFGLSHNIITADQYTVLVTVVILSAIIPTLIAERFYRPETDNLIGGVENV</sequence>
<dbReference type="AlphaFoldDB" id="A0A097ASX2"/>
<feature type="transmembrane region" description="Helical" evidence="11">
    <location>
        <begin position="109"/>
        <end position="130"/>
    </location>
</feature>
<dbReference type="Proteomes" id="UP000029669">
    <property type="component" value="Chromosome"/>
</dbReference>
<feature type="transmembrane region" description="Helical" evidence="11">
    <location>
        <begin position="198"/>
        <end position="218"/>
    </location>
</feature>
<keyword evidence="10" id="KW-0739">Sodium transport</keyword>
<dbReference type="KEGG" id="tki:TKV_c17580"/>
<feature type="transmembrane region" description="Helical" evidence="11">
    <location>
        <begin position="142"/>
        <end position="162"/>
    </location>
</feature>
<dbReference type="EMBL" id="CP009170">
    <property type="protein sequence ID" value="AIS52909.1"/>
    <property type="molecule type" value="Genomic_DNA"/>
</dbReference>
<evidence type="ECO:0000256" key="4">
    <source>
        <dbReference type="ARBA" id="ARBA00022449"/>
    </source>
</evidence>
<dbReference type="Gene3D" id="1.20.1530.20">
    <property type="match status" value="1"/>
</dbReference>
<protein>
    <submittedName>
        <fullName evidence="13">Transporter, CPA2 family</fullName>
    </submittedName>
</protein>
<feature type="transmembrane region" description="Helical" evidence="11">
    <location>
        <begin position="342"/>
        <end position="360"/>
    </location>
</feature>
<dbReference type="RefSeq" id="WP_049685581.1">
    <property type="nucleotide sequence ID" value="NZ_CP009170.1"/>
</dbReference>
<dbReference type="GO" id="GO:0015297">
    <property type="term" value="F:antiporter activity"/>
    <property type="evidence" value="ECO:0007669"/>
    <property type="project" value="UniProtKB-KW"/>
</dbReference>
<evidence type="ECO:0000256" key="3">
    <source>
        <dbReference type="ARBA" id="ARBA00022448"/>
    </source>
</evidence>
<dbReference type="OrthoDB" id="34089at2"/>
<dbReference type="GO" id="GO:0006814">
    <property type="term" value="P:sodium ion transport"/>
    <property type="evidence" value="ECO:0007669"/>
    <property type="project" value="UniProtKB-KW"/>
</dbReference>
<organism evidence="13 14">
    <name type="scientific">Thermoanaerobacter kivui</name>
    <name type="common">Acetogenium kivui</name>
    <dbReference type="NCBI Taxonomy" id="2325"/>
    <lineage>
        <taxon>Bacteria</taxon>
        <taxon>Bacillati</taxon>
        <taxon>Bacillota</taxon>
        <taxon>Clostridia</taxon>
        <taxon>Thermoanaerobacterales</taxon>
        <taxon>Thermoanaerobacteraceae</taxon>
        <taxon>Thermoanaerobacter</taxon>
    </lineage>
</organism>
<evidence type="ECO:0000313" key="14">
    <source>
        <dbReference type="Proteomes" id="UP000029669"/>
    </source>
</evidence>
<evidence type="ECO:0000256" key="8">
    <source>
        <dbReference type="ARBA" id="ARBA00023065"/>
    </source>
</evidence>
<dbReference type="eggNOG" id="COG0475">
    <property type="taxonomic scope" value="Bacteria"/>
</dbReference>
<evidence type="ECO:0000259" key="12">
    <source>
        <dbReference type="Pfam" id="PF00999"/>
    </source>
</evidence>
<comment type="subcellular location">
    <subcellularLocation>
        <location evidence="1">Membrane</location>
        <topology evidence="1">Multi-pass membrane protein</topology>
    </subcellularLocation>
</comment>
<evidence type="ECO:0000256" key="10">
    <source>
        <dbReference type="ARBA" id="ARBA00023201"/>
    </source>
</evidence>
<dbReference type="Pfam" id="PF00999">
    <property type="entry name" value="Na_H_Exchanger"/>
    <property type="match status" value="1"/>
</dbReference>
<dbReference type="PANTHER" id="PTHR43562">
    <property type="entry name" value="NAPA-TYPE SODIUM/HYDROGEN ANTIPORTER"/>
    <property type="match status" value="1"/>
</dbReference>
<evidence type="ECO:0000256" key="5">
    <source>
        <dbReference type="ARBA" id="ARBA00022692"/>
    </source>
</evidence>
<feature type="transmembrane region" description="Helical" evidence="11">
    <location>
        <begin position="7"/>
        <end position="36"/>
    </location>
</feature>
<comment type="similarity">
    <text evidence="2">Belongs to the monovalent cation:proton antiporter 2 (CPA2) transporter (TC 2.A.37) family.</text>
</comment>
<keyword evidence="6 11" id="KW-1133">Transmembrane helix</keyword>
<evidence type="ECO:0000256" key="2">
    <source>
        <dbReference type="ARBA" id="ARBA00005551"/>
    </source>
</evidence>
<gene>
    <name evidence="13" type="ORF">TKV_c17580</name>
</gene>
<evidence type="ECO:0000256" key="9">
    <source>
        <dbReference type="ARBA" id="ARBA00023136"/>
    </source>
</evidence>
<feature type="transmembrane region" description="Helical" evidence="11">
    <location>
        <begin position="311"/>
        <end position="330"/>
    </location>
</feature>
<feature type="transmembrane region" description="Helical" evidence="11">
    <location>
        <begin position="48"/>
        <end position="68"/>
    </location>
</feature>
<feature type="transmembrane region" description="Helical" evidence="11">
    <location>
        <begin position="269"/>
        <end position="290"/>
    </location>
</feature>
<dbReference type="GO" id="GO:1902600">
    <property type="term" value="P:proton transmembrane transport"/>
    <property type="evidence" value="ECO:0007669"/>
    <property type="project" value="InterPro"/>
</dbReference>
<feature type="domain" description="Cation/H+ exchanger transmembrane" evidence="12">
    <location>
        <begin position="11"/>
        <end position="357"/>
    </location>
</feature>
<dbReference type="STRING" id="2325.TKV_c17580"/>
<dbReference type="PANTHER" id="PTHR43562:SF3">
    <property type="entry name" value="SODIUM ION_PROTON EXCHANGER (EUROFUNG)"/>
    <property type="match status" value="1"/>
</dbReference>
<keyword evidence="9 11" id="KW-0472">Membrane</keyword>
<keyword evidence="3" id="KW-0813">Transport</keyword>
<dbReference type="GO" id="GO:0016020">
    <property type="term" value="C:membrane"/>
    <property type="evidence" value="ECO:0007669"/>
    <property type="project" value="UniProtKB-SubCell"/>
</dbReference>
<accession>A0A097ASX2</accession>
<evidence type="ECO:0000256" key="7">
    <source>
        <dbReference type="ARBA" id="ARBA00023053"/>
    </source>
</evidence>
<keyword evidence="8" id="KW-0406">Ion transport</keyword>
<feature type="transmembrane region" description="Helical" evidence="11">
    <location>
        <begin position="247"/>
        <end position="263"/>
    </location>
</feature>
<evidence type="ECO:0000256" key="6">
    <source>
        <dbReference type="ARBA" id="ARBA00022989"/>
    </source>
</evidence>
<keyword evidence="14" id="KW-1185">Reference proteome</keyword>
<evidence type="ECO:0000313" key="13">
    <source>
        <dbReference type="EMBL" id="AIS52909.1"/>
    </source>
</evidence>
<feature type="transmembrane region" description="Helical" evidence="11">
    <location>
        <begin position="80"/>
        <end position="103"/>
    </location>
</feature>
<keyword evidence="7" id="KW-0915">Sodium</keyword>
<dbReference type="HOGENOM" id="CLU_061352_0_0_9"/>
<evidence type="ECO:0000256" key="1">
    <source>
        <dbReference type="ARBA" id="ARBA00004141"/>
    </source>
</evidence>
<dbReference type="InterPro" id="IPR038770">
    <property type="entry name" value="Na+/solute_symporter_sf"/>
</dbReference>
<keyword evidence="4" id="KW-0050">Antiport</keyword>
<feature type="transmembrane region" description="Helical" evidence="11">
    <location>
        <begin position="168"/>
        <end position="186"/>
    </location>
</feature>
<name>A0A097ASX2_THEKI</name>
<evidence type="ECO:0000256" key="11">
    <source>
        <dbReference type="SAM" id="Phobius"/>
    </source>
</evidence>